<sequence length="121" mass="14453">MKKHIYKFIILGFLLVLGYLVFKGYNYKKEINENSKTTIAKFLHYKNFPKTKKYYFKYFVNEKRFVNSYGQTQKGFHKNKGKFYSIKYSKNDPNKIIVNFDKEITDTVAILEAGFSIEDIE</sequence>
<evidence type="ECO:0000313" key="2">
    <source>
        <dbReference type="Proteomes" id="UP000830454"/>
    </source>
</evidence>
<protein>
    <recommendedName>
        <fullName evidence="3">DUF3139 domain-containing protein</fullName>
    </recommendedName>
</protein>
<gene>
    <name evidence="1" type="ORF">LXD69_01555</name>
</gene>
<proteinExistence type="predicted"/>
<reference evidence="1" key="1">
    <citation type="submission" date="2021-12" db="EMBL/GenBank/DDBJ databases">
        <authorList>
            <person name="Cha I.-T."/>
            <person name="Lee K.-E."/>
            <person name="Park S.-J."/>
        </authorList>
    </citation>
    <scope>NUCLEOTIDE SEQUENCE</scope>
    <source>
        <strain evidence="1">YSM-43</strain>
    </source>
</reference>
<accession>A0ABY4HMY6</accession>
<dbReference type="Proteomes" id="UP000830454">
    <property type="component" value="Chromosome"/>
</dbReference>
<organism evidence="1 2">
    <name type="scientific">Flavobacterium sediminilitoris</name>
    <dbReference type="NCBI Taxonomy" id="2024526"/>
    <lineage>
        <taxon>Bacteria</taxon>
        <taxon>Pseudomonadati</taxon>
        <taxon>Bacteroidota</taxon>
        <taxon>Flavobacteriia</taxon>
        <taxon>Flavobacteriales</taxon>
        <taxon>Flavobacteriaceae</taxon>
        <taxon>Flavobacterium</taxon>
    </lineage>
</organism>
<dbReference type="RefSeq" id="WP_246916929.1">
    <property type="nucleotide sequence ID" value="NZ_CP090145.1"/>
</dbReference>
<evidence type="ECO:0000313" key="1">
    <source>
        <dbReference type="EMBL" id="UOX34213.1"/>
    </source>
</evidence>
<keyword evidence="2" id="KW-1185">Reference proteome</keyword>
<reference evidence="1" key="2">
    <citation type="submission" date="2022-04" db="EMBL/GenBank/DDBJ databases">
        <title>Complete Genome Sequence of Flavobacterium sediminilitoris YSM-43, Isolated from a Tidal Sediment.</title>
        <authorList>
            <person name="Lee P.A."/>
        </authorList>
    </citation>
    <scope>NUCLEOTIDE SEQUENCE</scope>
    <source>
        <strain evidence="1">YSM-43</strain>
    </source>
</reference>
<name>A0ABY4HMY6_9FLAO</name>
<dbReference type="EMBL" id="CP090145">
    <property type="protein sequence ID" value="UOX34213.1"/>
    <property type="molecule type" value="Genomic_DNA"/>
</dbReference>
<evidence type="ECO:0008006" key="3">
    <source>
        <dbReference type="Google" id="ProtNLM"/>
    </source>
</evidence>